<protein>
    <recommendedName>
        <fullName evidence="4">2-amino-4-hydroxy-6-hydroxymethyldihydropteridine pyrophosphokinase</fullName>
        <ecNumber evidence="3">2.7.6.3</ecNumber>
    </recommendedName>
    <alternativeName>
        <fullName evidence="11">6-hydroxymethyl-7,8-dihydropterin pyrophosphokinase</fullName>
    </alternativeName>
    <alternativeName>
        <fullName evidence="12">7,8-dihydro-6-hydroxymethylpterin-pyrophosphokinase</fullName>
    </alternativeName>
</protein>
<feature type="domain" description="7,8-dihydro-6-hydroxymethylpterin-pyrophosphokinase" evidence="13">
    <location>
        <begin position="10"/>
        <end position="136"/>
    </location>
</feature>
<evidence type="ECO:0000259" key="14">
    <source>
        <dbReference type="Pfam" id="PF01712"/>
    </source>
</evidence>
<dbReference type="CDD" id="cd00483">
    <property type="entry name" value="HPPK"/>
    <property type="match status" value="1"/>
</dbReference>
<keyword evidence="9" id="KW-0289">Folate biosynthesis</keyword>
<comment type="function">
    <text evidence="10">Catalyzes the transfer of pyrophosphate from adenosine triphosphate (ATP) to 6-hydroxymethyl-7,8-dihydropterin, an enzymatic step in folate biosynthesis pathway.</text>
</comment>
<proteinExistence type="inferred from homology"/>
<evidence type="ECO:0000259" key="13">
    <source>
        <dbReference type="Pfam" id="PF01288"/>
    </source>
</evidence>
<dbReference type="Pfam" id="PF01288">
    <property type="entry name" value="HPPK"/>
    <property type="match status" value="1"/>
</dbReference>
<evidence type="ECO:0000256" key="11">
    <source>
        <dbReference type="ARBA" id="ARBA00029766"/>
    </source>
</evidence>
<dbReference type="InterPro" id="IPR035907">
    <property type="entry name" value="Hppk_sf"/>
</dbReference>
<evidence type="ECO:0000313" key="16">
    <source>
        <dbReference type="Proteomes" id="UP001597459"/>
    </source>
</evidence>
<dbReference type="Pfam" id="PF01712">
    <property type="entry name" value="dNK"/>
    <property type="match status" value="1"/>
</dbReference>
<dbReference type="InterPro" id="IPR031314">
    <property type="entry name" value="DNK_dom"/>
</dbReference>
<gene>
    <name evidence="15" type="primary">folK</name>
    <name evidence="15" type="ORF">ACFSTE_08155</name>
</gene>
<evidence type="ECO:0000256" key="4">
    <source>
        <dbReference type="ARBA" id="ARBA00016218"/>
    </source>
</evidence>
<evidence type="ECO:0000313" key="15">
    <source>
        <dbReference type="EMBL" id="MFD2590805.1"/>
    </source>
</evidence>
<sequence>MERASHLVHISLGSNIGDRLAYLQKAIDVIYEEVGDVLCISGVYETPAWGFSSDDFYNACISVKTRYTPEQVLDILMGIEQELGRHRKEGEGYEARVIDLDVILSSCGVVATKKLKVPHPSMQERKFVLVPLEEIAAQELHPVFDKTIEVLLRETKDTAEIKKAKEQLINPKENFSFSDFSYLAIEGNIGAGKTTLATMIAAEFNGKQVLERFSDNPFLPKFYEDKERYAFPLEMSFLADRYRQFTEDSSQLDLFKDFMVSDYDIYKSLIFAQVTLPEEEFKLYRTLFTIMYKEVVKPDQYIYLYQNTDRLLQNIKNRGRTYEQNIPAAYLEKIHQGYIDFIKTQPDLTVKIIDVSAIDFVKNRKDYCWLLREIIRK</sequence>
<dbReference type="SUPFAM" id="SSF52540">
    <property type="entry name" value="P-loop containing nucleoside triphosphate hydrolases"/>
    <property type="match status" value="1"/>
</dbReference>
<evidence type="ECO:0000256" key="2">
    <source>
        <dbReference type="ARBA" id="ARBA00005810"/>
    </source>
</evidence>
<dbReference type="NCBIfam" id="TIGR01498">
    <property type="entry name" value="folK"/>
    <property type="match status" value="1"/>
</dbReference>
<keyword evidence="8" id="KW-0067">ATP-binding</keyword>
<dbReference type="EC" id="2.7.6.3" evidence="3"/>
<dbReference type="PANTHER" id="PTHR43071:SF1">
    <property type="entry name" value="2-AMINO-4-HYDROXY-6-HYDROXYMETHYLDIHYDROPTERIDINE PYROPHOSPHOKINASE"/>
    <property type="match status" value="1"/>
</dbReference>
<organism evidence="15 16">
    <name type="scientific">Aquimarina hainanensis</name>
    <dbReference type="NCBI Taxonomy" id="1578017"/>
    <lineage>
        <taxon>Bacteria</taxon>
        <taxon>Pseudomonadati</taxon>
        <taxon>Bacteroidota</taxon>
        <taxon>Flavobacteriia</taxon>
        <taxon>Flavobacteriales</taxon>
        <taxon>Flavobacteriaceae</taxon>
        <taxon>Aquimarina</taxon>
    </lineage>
</organism>
<keyword evidence="5 15" id="KW-0808">Transferase</keyword>
<keyword evidence="6" id="KW-0547">Nucleotide-binding</keyword>
<evidence type="ECO:0000256" key="8">
    <source>
        <dbReference type="ARBA" id="ARBA00022840"/>
    </source>
</evidence>
<dbReference type="RefSeq" id="WP_378257138.1">
    <property type="nucleotide sequence ID" value="NZ_JBHSJV010000001.1"/>
</dbReference>
<comment type="caution">
    <text evidence="15">The sequence shown here is derived from an EMBL/GenBank/DDBJ whole genome shotgun (WGS) entry which is preliminary data.</text>
</comment>
<evidence type="ECO:0000256" key="7">
    <source>
        <dbReference type="ARBA" id="ARBA00022777"/>
    </source>
</evidence>
<evidence type="ECO:0000256" key="9">
    <source>
        <dbReference type="ARBA" id="ARBA00022909"/>
    </source>
</evidence>
<feature type="domain" description="Deoxynucleoside kinase" evidence="14">
    <location>
        <begin position="183"/>
        <end position="372"/>
    </location>
</feature>
<dbReference type="InterPro" id="IPR000550">
    <property type="entry name" value="Hppk"/>
</dbReference>
<name>A0ABW5N8L0_9FLAO</name>
<accession>A0ABW5N8L0</accession>
<dbReference type="GO" id="GO:0003848">
    <property type="term" value="F:2-amino-4-hydroxy-6-hydroxymethyldihydropteridine diphosphokinase activity"/>
    <property type="evidence" value="ECO:0007669"/>
    <property type="project" value="UniProtKB-EC"/>
</dbReference>
<dbReference type="EMBL" id="JBHULX010000004">
    <property type="protein sequence ID" value="MFD2590805.1"/>
    <property type="molecule type" value="Genomic_DNA"/>
</dbReference>
<evidence type="ECO:0000256" key="3">
    <source>
        <dbReference type="ARBA" id="ARBA00013253"/>
    </source>
</evidence>
<evidence type="ECO:0000256" key="6">
    <source>
        <dbReference type="ARBA" id="ARBA00022741"/>
    </source>
</evidence>
<dbReference type="InterPro" id="IPR027417">
    <property type="entry name" value="P-loop_NTPase"/>
</dbReference>
<dbReference type="Proteomes" id="UP001597459">
    <property type="component" value="Unassembled WGS sequence"/>
</dbReference>
<dbReference type="Gene3D" id="3.30.70.560">
    <property type="entry name" value="7,8-Dihydro-6-hydroxymethylpterin-pyrophosphokinase HPPK"/>
    <property type="match status" value="1"/>
</dbReference>
<keyword evidence="16" id="KW-1185">Reference proteome</keyword>
<evidence type="ECO:0000256" key="10">
    <source>
        <dbReference type="ARBA" id="ARBA00029409"/>
    </source>
</evidence>
<dbReference type="PANTHER" id="PTHR43071">
    <property type="entry name" value="2-AMINO-4-HYDROXY-6-HYDROXYMETHYLDIHYDROPTERIDINE PYROPHOSPHOKINASE"/>
    <property type="match status" value="1"/>
</dbReference>
<comment type="similarity">
    <text evidence="2">Belongs to the HPPK family.</text>
</comment>
<dbReference type="CDD" id="cd01673">
    <property type="entry name" value="dNK"/>
    <property type="match status" value="1"/>
</dbReference>
<keyword evidence="7" id="KW-0418">Kinase</keyword>
<dbReference type="Gene3D" id="3.40.50.300">
    <property type="entry name" value="P-loop containing nucleotide triphosphate hydrolases"/>
    <property type="match status" value="1"/>
</dbReference>
<dbReference type="SUPFAM" id="SSF55083">
    <property type="entry name" value="6-hydroxymethyl-7,8-dihydropterin pyrophosphokinase, HPPK"/>
    <property type="match status" value="1"/>
</dbReference>
<evidence type="ECO:0000256" key="12">
    <source>
        <dbReference type="ARBA" id="ARBA00033413"/>
    </source>
</evidence>
<comment type="pathway">
    <text evidence="1">Cofactor biosynthesis; tetrahydrofolate biosynthesis; 2-amino-4-hydroxy-6-hydroxymethyl-7,8-dihydropteridine diphosphate from 7,8-dihydroneopterin triphosphate: step 4/4.</text>
</comment>
<evidence type="ECO:0000256" key="1">
    <source>
        <dbReference type="ARBA" id="ARBA00005051"/>
    </source>
</evidence>
<evidence type="ECO:0000256" key="5">
    <source>
        <dbReference type="ARBA" id="ARBA00022679"/>
    </source>
</evidence>
<reference evidence="16" key="1">
    <citation type="journal article" date="2019" name="Int. J. Syst. Evol. Microbiol.">
        <title>The Global Catalogue of Microorganisms (GCM) 10K type strain sequencing project: providing services to taxonomists for standard genome sequencing and annotation.</title>
        <authorList>
            <consortium name="The Broad Institute Genomics Platform"/>
            <consortium name="The Broad Institute Genome Sequencing Center for Infectious Disease"/>
            <person name="Wu L."/>
            <person name="Ma J."/>
        </authorList>
    </citation>
    <scope>NUCLEOTIDE SEQUENCE [LARGE SCALE GENOMIC DNA]</scope>
    <source>
        <strain evidence="16">KCTC 42423</strain>
    </source>
</reference>